<dbReference type="Pfam" id="PF07165">
    <property type="entry name" value="DUF1397"/>
    <property type="match status" value="1"/>
</dbReference>
<evidence type="ECO:0000313" key="2">
    <source>
        <dbReference type="EMBL" id="MBW76885.1"/>
    </source>
</evidence>
<protein>
    <submittedName>
        <fullName evidence="2">Putative secreted protein</fullName>
    </submittedName>
</protein>
<keyword evidence="1" id="KW-0732">Signal</keyword>
<dbReference type="PANTHER" id="PTHR20997:SF2">
    <property type="entry name" value="EG:BACR42I17.2 PROTEIN-RELATED"/>
    <property type="match status" value="1"/>
</dbReference>
<sequence length="250" mass="28248">MSKLSITLLFIGFSLLVVCDGSPLSDENSEPDEIDTTGWSGFSLKLINECKQNTGSNAAFLSVLESVEKTVTCVSQFDTVRQNLKFDFFQMINATRGAFFTKYCPEARPFLSCFDGALASLRPCLKEREFNFVKTFIESIPETVDLACKNDGEILFQLSDETRQECFRQRFEQLSMCADVAKRTWNFDLDFSELMQGHCSIITDYRECAKEQLDACNLSDIISIYDVPMNAILGLTSCAKNKEEPQVETH</sequence>
<reference evidence="2" key="1">
    <citation type="submission" date="2018-01" db="EMBL/GenBank/DDBJ databases">
        <title>An insight into the sialome of Amazonian anophelines.</title>
        <authorList>
            <person name="Ribeiro J.M."/>
            <person name="Scarpassa V."/>
            <person name="Calvo E."/>
        </authorList>
    </citation>
    <scope>NUCLEOTIDE SEQUENCE</scope>
</reference>
<name>A0A2M4DH88_ANODA</name>
<evidence type="ECO:0000256" key="1">
    <source>
        <dbReference type="SAM" id="SignalP"/>
    </source>
</evidence>
<accession>A0A2M4DH88</accession>
<dbReference type="EMBL" id="GGFL01012707">
    <property type="protein sequence ID" value="MBW76885.1"/>
    <property type="molecule type" value="Transcribed_RNA"/>
</dbReference>
<dbReference type="AlphaFoldDB" id="A0A2M4DH88"/>
<feature type="chain" id="PRO_5014708096" evidence="1">
    <location>
        <begin position="22"/>
        <end position="250"/>
    </location>
</feature>
<proteinExistence type="predicted"/>
<dbReference type="InterPro" id="IPR009832">
    <property type="entry name" value="DUF1397"/>
</dbReference>
<dbReference type="VEuPathDB" id="VectorBase:ADAR2_007572"/>
<dbReference type="VEuPathDB" id="VectorBase:ADAC007109"/>
<organism evidence="2">
    <name type="scientific">Anopheles darlingi</name>
    <name type="common">Mosquito</name>
    <dbReference type="NCBI Taxonomy" id="43151"/>
    <lineage>
        <taxon>Eukaryota</taxon>
        <taxon>Metazoa</taxon>
        <taxon>Ecdysozoa</taxon>
        <taxon>Arthropoda</taxon>
        <taxon>Hexapoda</taxon>
        <taxon>Insecta</taxon>
        <taxon>Pterygota</taxon>
        <taxon>Neoptera</taxon>
        <taxon>Endopterygota</taxon>
        <taxon>Diptera</taxon>
        <taxon>Nematocera</taxon>
        <taxon>Culicoidea</taxon>
        <taxon>Culicidae</taxon>
        <taxon>Anophelinae</taxon>
        <taxon>Anopheles</taxon>
    </lineage>
</organism>
<feature type="signal peptide" evidence="1">
    <location>
        <begin position="1"/>
        <end position="21"/>
    </location>
</feature>
<dbReference type="PANTHER" id="PTHR20997">
    <property type="entry name" value="EG:BACR42I17.2 PROTEIN-RELATED"/>
    <property type="match status" value="1"/>
</dbReference>